<evidence type="ECO:0000313" key="1">
    <source>
        <dbReference type="EMBL" id="KAH3662802.1"/>
    </source>
</evidence>
<accession>A0A9P8P0X0</accession>
<keyword evidence="2" id="KW-1185">Reference proteome</keyword>
<name>A0A9P8P0X0_9ASCO</name>
<comment type="caution">
    <text evidence="1">The sequence shown here is derived from an EMBL/GenBank/DDBJ whole genome shotgun (WGS) entry which is preliminary data.</text>
</comment>
<organism evidence="1 2">
    <name type="scientific">Ogataea polymorpha</name>
    <dbReference type="NCBI Taxonomy" id="460523"/>
    <lineage>
        <taxon>Eukaryota</taxon>
        <taxon>Fungi</taxon>
        <taxon>Dikarya</taxon>
        <taxon>Ascomycota</taxon>
        <taxon>Saccharomycotina</taxon>
        <taxon>Pichiomycetes</taxon>
        <taxon>Pichiales</taxon>
        <taxon>Pichiaceae</taxon>
        <taxon>Ogataea</taxon>
    </lineage>
</organism>
<dbReference type="Proteomes" id="UP000788993">
    <property type="component" value="Unassembled WGS sequence"/>
</dbReference>
<protein>
    <submittedName>
        <fullName evidence="1">Uncharacterized protein</fullName>
    </submittedName>
</protein>
<gene>
    <name evidence="1" type="ORF">OGATHE_004378</name>
</gene>
<dbReference type="AlphaFoldDB" id="A0A9P8P0X0"/>
<reference evidence="1" key="1">
    <citation type="journal article" date="2021" name="Open Biol.">
        <title>Shared evolutionary footprints suggest mitochondrial oxidative damage underlies multiple complex I losses in fungi.</title>
        <authorList>
            <person name="Schikora-Tamarit M.A."/>
            <person name="Marcet-Houben M."/>
            <person name="Nosek J."/>
            <person name="Gabaldon T."/>
        </authorList>
    </citation>
    <scope>NUCLEOTIDE SEQUENCE</scope>
    <source>
        <strain evidence="1">NCAIM Y.01608</strain>
    </source>
</reference>
<reference evidence="1" key="2">
    <citation type="submission" date="2021-01" db="EMBL/GenBank/DDBJ databases">
        <authorList>
            <person name="Schikora-Tamarit M.A."/>
        </authorList>
    </citation>
    <scope>NUCLEOTIDE SEQUENCE</scope>
    <source>
        <strain evidence="1">NCAIM Y.01608</strain>
    </source>
</reference>
<evidence type="ECO:0000313" key="2">
    <source>
        <dbReference type="Proteomes" id="UP000788993"/>
    </source>
</evidence>
<proteinExistence type="predicted"/>
<sequence>MSSGRSSLSDRSDGSWTVDFELSELLISDETVANELLRLTPDGIELSDADGYSLGDTDGVWSGVPSGVAWRWCKDGA</sequence>
<dbReference type="EMBL" id="JAEUBD010001266">
    <property type="protein sequence ID" value="KAH3662802.1"/>
    <property type="molecule type" value="Genomic_DNA"/>
</dbReference>